<dbReference type="SUPFAM" id="SSF46785">
    <property type="entry name" value="Winged helix' DNA-binding domain"/>
    <property type="match status" value="1"/>
</dbReference>
<organism evidence="6 7">
    <name type="scientific">Hoyosella altamirensis</name>
    <dbReference type="NCBI Taxonomy" id="616997"/>
    <lineage>
        <taxon>Bacteria</taxon>
        <taxon>Bacillati</taxon>
        <taxon>Actinomycetota</taxon>
        <taxon>Actinomycetes</taxon>
        <taxon>Mycobacteriales</taxon>
        <taxon>Hoyosellaceae</taxon>
        <taxon>Hoyosella</taxon>
    </lineage>
</organism>
<sequence length="176" mass="19754">MRYDDLADFPCSITRPLVILGDRWTLLVLKTSFTGIRRFNEFQRALGVSRSRLQDRLDRLVDHAILAKQKTPGSAHEEYRLTEKGHDLYPILMAIKDWGDVYMAPEGPPVHYQHRGCSGEAHVRLECDCCGDDLTARDIELAPGPGLLTEDGDRSSRDGAELMRAQNHAGAGKPRQ</sequence>
<dbReference type="Proteomes" id="UP000567922">
    <property type="component" value="Unassembled WGS sequence"/>
</dbReference>
<dbReference type="AlphaFoldDB" id="A0A839RLQ1"/>
<protein>
    <submittedName>
        <fullName evidence="6">DNA-binding HxlR family transcriptional regulator</fullName>
    </submittedName>
</protein>
<feature type="compositionally biased region" description="Basic and acidic residues" evidence="4">
    <location>
        <begin position="151"/>
        <end position="161"/>
    </location>
</feature>
<evidence type="ECO:0000259" key="5">
    <source>
        <dbReference type="PROSITE" id="PS51118"/>
    </source>
</evidence>
<dbReference type="InterPro" id="IPR002577">
    <property type="entry name" value="HTH_HxlR"/>
</dbReference>
<gene>
    <name evidence="6" type="ORF">FHU29_001508</name>
</gene>
<dbReference type="Pfam" id="PF01638">
    <property type="entry name" value="HxlR"/>
    <property type="match status" value="1"/>
</dbReference>
<evidence type="ECO:0000256" key="1">
    <source>
        <dbReference type="ARBA" id="ARBA00023015"/>
    </source>
</evidence>
<accession>A0A839RLQ1</accession>
<keyword evidence="1" id="KW-0805">Transcription regulation</keyword>
<dbReference type="PROSITE" id="PS51118">
    <property type="entry name" value="HTH_HXLR"/>
    <property type="match status" value="1"/>
</dbReference>
<evidence type="ECO:0000256" key="4">
    <source>
        <dbReference type="SAM" id="MobiDB-lite"/>
    </source>
</evidence>
<keyword evidence="7" id="KW-1185">Reference proteome</keyword>
<evidence type="ECO:0000256" key="2">
    <source>
        <dbReference type="ARBA" id="ARBA00023125"/>
    </source>
</evidence>
<dbReference type="EMBL" id="JACHWS010000001">
    <property type="protein sequence ID" value="MBB3037074.1"/>
    <property type="molecule type" value="Genomic_DNA"/>
</dbReference>
<dbReference type="RefSeq" id="WP_064439051.1">
    <property type="nucleotide sequence ID" value="NZ_BDDI01000002.1"/>
</dbReference>
<name>A0A839RLQ1_9ACTN</name>
<feature type="region of interest" description="Disordered" evidence="4">
    <location>
        <begin position="143"/>
        <end position="176"/>
    </location>
</feature>
<dbReference type="InterPro" id="IPR036388">
    <property type="entry name" value="WH-like_DNA-bd_sf"/>
</dbReference>
<comment type="caution">
    <text evidence="6">The sequence shown here is derived from an EMBL/GenBank/DDBJ whole genome shotgun (WGS) entry which is preliminary data.</text>
</comment>
<evidence type="ECO:0000313" key="7">
    <source>
        <dbReference type="Proteomes" id="UP000567922"/>
    </source>
</evidence>
<reference evidence="6 7" key="1">
    <citation type="submission" date="2020-08" db="EMBL/GenBank/DDBJ databases">
        <title>Sequencing the genomes of 1000 actinobacteria strains.</title>
        <authorList>
            <person name="Klenk H.-P."/>
        </authorList>
    </citation>
    <scope>NUCLEOTIDE SEQUENCE [LARGE SCALE GENOMIC DNA]</scope>
    <source>
        <strain evidence="6 7">DSM 45258</strain>
    </source>
</reference>
<feature type="domain" description="HTH hxlR-type" evidence="5">
    <location>
        <begin position="11"/>
        <end position="107"/>
    </location>
</feature>
<keyword evidence="3" id="KW-0804">Transcription</keyword>
<dbReference type="GO" id="GO:0003677">
    <property type="term" value="F:DNA binding"/>
    <property type="evidence" value="ECO:0007669"/>
    <property type="project" value="UniProtKB-KW"/>
</dbReference>
<dbReference type="Gene3D" id="1.10.10.10">
    <property type="entry name" value="Winged helix-like DNA-binding domain superfamily/Winged helix DNA-binding domain"/>
    <property type="match status" value="1"/>
</dbReference>
<evidence type="ECO:0000256" key="3">
    <source>
        <dbReference type="ARBA" id="ARBA00023163"/>
    </source>
</evidence>
<proteinExistence type="predicted"/>
<keyword evidence="2 6" id="KW-0238">DNA-binding</keyword>
<evidence type="ECO:0000313" key="6">
    <source>
        <dbReference type="EMBL" id="MBB3037074.1"/>
    </source>
</evidence>
<dbReference type="InterPro" id="IPR036390">
    <property type="entry name" value="WH_DNA-bd_sf"/>
</dbReference>
<dbReference type="PANTHER" id="PTHR33204:SF36">
    <property type="entry name" value="TRANSCRIPTIONAL REGULATORY PROTEIN"/>
    <property type="match status" value="1"/>
</dbReference>
<dbReference type="PANTHER" id="PTHR33204">
    <property type="entry name" value="TRANSCRIPTIONAL REGULATOR, MARR FAMILY"/>
    <property type="match status" value="1"/>
</dbReference>